<keyword evidence="7" id="KW-1185">Reference proteome</keyword>
<dbReference type="Proteomes" id="UP000006054">
    <property type="component" value="Chromosome"/>
</dbReference>
<protein>
    <submittedName>
        <fullName evidence="6">Transcriptional regulator</fullName>
    </submittedName>
</protein>
<dbReference type="EMBL" id="CP003345">
    <property type="protein sequence ID" value="AFM05784.1"/>
    <property type="molecule type" value="Genomic_DNA"/>
</dbReference>
<dbReference type="InterPro" id="IPR036388">
    <property type="entry name" value="WH-like_DNA-bd_sf"/>
</dbReference>
<dbReference type="Gene3D" id="3.40.190.10">
    <property type="entry name" value="Periplasmic binding protein-like II"/>
    <property type="match status" value="2"/>
</dbReference>
<dbReference type="RefSeq" id="WP_014799210.1">
    <property type="nucleotide sequence ID" value="NC_018018.1"/>
</dbReference>
<dbReference type="Pfam" id="PF03466">
    <property type="entry name" value="LysR_substrate"/>
    <property type="match status" value="1"/>
</dbReference>
<dbReference type="SUPFAM" id="SSF46785">
    <property type="entry name" value="Winged helix' DNA-binding domain"/>
    <property type="match status" value="1"/>
</dbReference>
<dbReference type="STRING" id="880071.Fleli_3464"/>
<dbReference type="OrthoDB" id="9803735at2"/>
<proteinExistence type="inferred from homology"/>
<evidence type="ECO:0000259" key="5">
    <source>
        <dbReference type="PROSITE" id="PS50931"/>
    </source>
</evidence>
<evidence type="ECO:0000313" key="6">
    <source>
        <dbReference type="EMBL" id="AFM05784.1"/>
    </source>
</evidence>
<keyword evidence="2" id="KW-0805">Transcription regulation</keyword>
<accession>I4AP99</accession>
<comment type="similarity">
    <text evidence="1">Belongs to the LysR transcriptional regulatory family.</text>
</comment>
<keyword evidence="3" id="KW-0238">DNA-binding</keyword>
<dbReference type="FunFam" id="1.10.10.10:FF:000001">
    <property type="entry name" value="LysR family transcriptional regulator"/>
    <property type="match status" value="1"/>
</dbReference>
<dbReference type="PANTHER" id="PTHR30419">
    <property type="entry name" value="HTH-TYPE TRANSCRIPTIONAL REGULATOR YBHD"/>
    <property type="match status" value="1"/>
</dbReference>
<dbReference type="CDD" id="cd08411">
    <property type="entry name" value="PBP2_OxyR"/>
    <property type="match status" value="1"/>
</dbReference>
<evidence type="ECO:0000256" key="2">
    <source>
        <dbReference type="ARBA" id="ARBA00023015"/>
    </source>
</evidence>
<dbReference type="KEGG" id="fli:Fleli_3464"/>
<evidence type="ECO:0000313" key="7">
    <source>
        <dbReference type="Proteomes" id="UP000006054"/>
    </source>
</evidence>
<dbReference type="HOGENOM" id="CLU_039613_6_2_10"/>
<dbReference type="GO" id="GO:0003700">
    <property type="term" value="F:DNA-binding transcription factor activity"/>
    <property type="evidence" value="ECO:0007669"/>
    <property type="project" value="InterPro"/>
</dbReference>
<feature type="domain" description="HTH lysR-type" evidence="5">
    <location>
        <begin position="1"/>
        <end position="58"/>
    </location>
</feature>
<dbReference type="Gene3D" id="1.10.10.10">
    <property type="entry name" value="Winged helix-like DNA-binding domain superfamily/Winged helix DNA-binding domain"/>
    <property type="match status" value="1"/>
</dbReference>
<dbReference type="eggNOG" id="COG0583">
    <property type="taxonomic scope" value="Bacteria"/>
</dbReference>
<dbReference type="PATRIC" id="fig|880071.3.peg.3470"/>
<dbReference type="GO" id="GO:0003677">
    <property type="term" value="F:DNA binding"/>
    <property type="evidence" value="ECO:0007669"/>
    <property type="project" value="UniProtKB-KW"/>
</dbReference>
<dbReference type="InterPro" id="IPR036390">
    <property type="entry name" value="WH_DNA-bd_sf"/>
</dbReference>
<dbReference type="InterPro" id="IPR005119">
    <property type="entry name" value="LysR_subst-bd"/>
</dbReference>
<name>I4AP99_BERLS</name>
<evidence type="ECO:0000256" key="1">
    <source>
        <dbReference type="ARBA" id="ARBA00009437"/>
    </source>
</evidence>
<dbReference type="AlphaFoldDB" id="I4AP99"/>
<evidence type="ECO:0000256" key="4">
    <source>
        <dbReference type="ARBA" id="ARBA00023163"/>
    </source>
</evidence>
<keyword evidence="4" id="KW-0804">Transcription</keyword>
<dbReference type="PROSITE" id="PS50931">
    <property type="entry name" value="HTH_LYSR"/>
    <property type="match status" value="1"/>
</dbReference>
<organism evidence="6 7">
    <name type="scientific">Bernardetia litoralis (strain ATCC 23117 / DSM 6794 / NBRC 15988 / NCIMB 1366 / Fx l1 / Sio-4)</name>
    <name type="common">Flexibacter litoralis</name>
    <dbReference type="NCBI Taxonomy" id="880071"/>
    <lineage>
        <taxon>Bacteria</taxon>
        <taxon>Pseudomonadati</taxon>
        <taxon>Bacteroidota</taxon>
        <taxon>Cytophagia</taxon>
        <taxon>Cytophagales</taxon>
        <taxon>Bernardetiaceae</taxon>
        <taxon>Bernardetia</taxon>
    </lineage>
</organism>
<evidence type="ECO:0000256" key="3">
    <source>
        <dbReference type="ARBA" id="ARBA00023125"/>
    </source>
</evidence>
<gene>
    <name evidence="6" type="ordered locus">Fleli_3464</name>
</gene>
<dbReference type="GO" id="GO:0005829">
    <property type="term" value="C:cytosol"/>
    <property type="evidence" value="ECO:0007669"/>
    <property type="project" value="TreeGrafter"/>
</dbReference>
<dbReference type="InterPro" id="IPR050950">
    <property type="entry name" value="HTH-type_LysR_regulators"/>
</dbReference>
<dbReference type="PANTHER" id="PTHR30419:SF29">
    <property type="entry name" value="LYSR-FAMILY TRANSCRIPTIONAL REGULATOR"/>
    <property type="match status" value="1"/>
</dbReference>
<dbReference type="PRINTS" id="PR00039">
    <property type="entry name" value="HTHLYSR"/>
</dbReference>
<dbReference type="InterPro" id="IPR000847">
    <property type="entry name" value="LysR_HTH_N"/>
</dbReference>
<sequence>MNLQQLEYIIAIDKYRHFVKAAEACFVTQATLSMMIKKLEEELEVKIFDRSKQPVVPTDIGEKIILQAKITLQHAQKIKELINEEQDKISGELRIGIIPTLAPYLLPLFLPSYLKNYPLVKIQISELTTEEIVQRLERNEIDAGILATPLENKILIEKPLFYEQFVVYASKEEQFRNKKYLLAEDIDVNRLWLLEEGHCLRSQVINLCELKSKEKEVHQLDFAAASIETLKKIVEINNGITIIPCLALADMTKKQMQNIHHFKSPAPVREIGLVTYRHFIKEKLLLSLENEILKAIPDEMKTATKKEVLKVTLKDN</sequence>
<dbReference type="SUPFAM" id="SSF53850">
    <property type="entry name" value="Periplasmic binding protein-like II"/>
    <property type="match status" value="1"/>
</dbReference>
<reference evidence="7" key="1">
    <citation type="submission" date="2012-06" db="EMBL/GenBank/DDBJ databases">
        <title>The complete genome of Flexibacter litoralis DSM 6794.</title>
        <authorList>
            <person name="Lucas S."/>
            <person name="Copeland A."/>
            <person name="Lapidus A."/>
            <person name="Glavina del Rio T."/>
            <person name="Dalin E."/>
            <person name="Tice H."/>
            <person name="Bruce D."/>
            <person name="Goodwin L."/>
            <person name="Pitluck S."/>
            <person name="Peters L."/>
            <person name="Ovchinnikova G."/>
            <person name="Lu M."/>
            <person name="Kyrpides N."/>
            <person name="Mavromatis K."/>
            <person name="Ivanova N."/>
            <person name="Brettin T."/>
            <person name="Detter J.C."/>
            <person name="Han C."/>
            <person name="Larimer F."/>
            <person name="Land M."/>
            <person name="Hauser L."/>
            <person name="Markowitz V."/>
            <person name="Cheng J.-F."/>
            <person name="Hugenholtz P."/>
            <person name="Woyke T."/>
            <person name="Wu D."/>
            <person name="Spring S."/>
            <person name="Lang E."/>
            <person name="Kopitz M."/>
            <person name="Brambilla E."/>
            <person name="Klenk H.-P."/>
            <person name="Eisen J.A."/>
        </authorList>
    </citation>
    <scope>NUCLEOTIDE SEQUENCE [LARGE SCALE GENOMIC DNA]</scope>
    <source>
        <strain evidence="7">ATCC 23117 / DSM 6794 / NBRC 15988 / NCIMB 1366 / Sio-4</strain>
    </source>
</reference>
<dbReference type="Pfam" id="PF00126">
    <property type="entry name" value="HTH_1"/>
    <property type="match status" value="1"/>
</dbReference>